<dbReference type="GO" id="GO:0015159">
    <property type="term" value="F:polysaccharide transmembrane transporter activity"/>
    <property type="evidence" value="ECO:0007669"/>
    <property type="project" value="InterPro"/>
</dbReference>
<feature type="signal peptide" evidence="2">
    <location>
        <begin position="1"/>
        <end position="28"/>
    </location>
</feature>
<dbReference type="Pfam" id="PF02563">
    <property type="entry name" value="Poly_export"/>
    <property type="match status" value="1"/>
</dbReference>
<proteinExistence type="predicted"/>
<sequence length="182" mass="19834">MTRTCSWQQCASLCSVLLLLVLCLPVAAATGDYRLSSGDTISIHVYGEDDLTLQTRLGESGVINYPYLGVIKVKGLTVAELESRIVSGLKGDYLINPSVHISITEYRPFYIYGEVKAPGGYPYQPGLTVERAVALAGGLTERASIKDMTINRILSGQEKSIRVSMSTSVYPDDSILIKDSFF</sequence>
<dbReference type="InterPro" id="IPR049712">
    <property type="entry name" value="Poly_export"/>
</dbReference>
<dbReference type="EMBL" id="SWCI01000009">
    <property type="protein sequence ID" value="TKB48198.1"/>
    <property type="molecule type" value="Genomic_DNA"/>
</dbReference>
<name>A0A4U1BBE7_9GAMM</name>
<evidence type="ECO:0000259" key="4">
    <source>
        <dbReference type="Pfam" id="PF10531"/>
    </source>
</evidence>
<dbReference type="InterPro" id="IPR003715">
    <property type="entry name" value="Poly_export_N"/>
</dbReference>
<protein>
    <submittedName>
        <fullName evidence="5">Polysaccharide export protein</fullName>
    </submittedName>
</protein>
<dbReference type="Proteomes" id="UP000305674">
    <property type="component" value="Unassembled WGS sequence"/>
</dbReference>
<comment type="caution">
    <text evidence="5">The sequence shown here is derived from an EMBL/GenBank/DDBJ whole genome shotgun (WGS) entry which is preliminary data.</text>
</comment>
<dbReference type="InterPro" id="IPR019554">
    <property type="entry name" value="Soluble_ligand-bd"/>
</dbReference>
<evidence type="ECO:0000256" key="1">
    <source>
        <dbReference type="ARBA" id="ARBA00022729"/>
    </source>
</evidence>
<dbReference type="OrthoDB" id="9808948at2"/>
<feature type="domain" description="Soluble ligand binding" evidence="4">
    <location>
        <begin position="109"/>
        <end position="161"/>
    </location>
</feature>
<feature type="chain" id="PRO_5020182634" evidence="2">
    <location>
        <begin position="29"/>
        <end position="182"/>
    </location>
</feature>
<evidence type="ECO:0000259" key="3">
    <source>
        <dbReference type="Pfam" id="PF02563"/>
    </source>
</evidence>
<keyword evidence="6" id="KW-1185">Reference proteome</keyword>
<accession>A0A4U1BBE7</accession>
<dbReference type="PANTHER" id="PTHR33619">
    <property type="entry name" value="POLYSACCHARIDE EXPORT PROTEIN GFCE-RELATED"/>
    <property type="match status" value="1"/>
</dbReference>
<keyword evidence="1 2" id="KW-0732">Signal</keyword>
<dbReference type="PANTHER" id="PTHR33619:SF3">
    <property type="entry name" value="POLYSACCHARIDE EXPORT PROTEIN GFCE-RELATED"/>
    <property type="match status" value="1"/>
</dbReference>
<evidence type="ECO:0000313" key="6">
    <source>
        <dbReference type="Proteomes" id="UP000305674"/>
    </source>
</evidence>
<feature type="domain" description="Polysaccharide export protein N-terminal" evidence="3">
    <location>
        <begin position="28"/>
        <end position="103"/>
    </location>
</feature>
<dbReference type="RefSeq" id="WP_136853892.1">
    <property type="nucleotide sequence ID" value="NZ_SWCI01000009.1"/>
</dbReference>
<dbReference type="Pfam" id="PF10531">
    <property type="entry name" value="SLBB"/>
    <property type="match status" value="1"/>
</dbReference>
<reference evidence="5 6" key="1">
    <citation type="submission" date="2019-04" db="EMBL/GenBank/DDBJ databases">
        <authorList>
            <person name="Hwang J.C."/>
        </authorList>
    </citation>
    <scope>NUCLEOTIDE SEQUENCE [LARGE SCALE GENOMIC DNA]</scope>
    <source>
        <strain evidence="5 6">IMCC35001</strain>
    </source>
</reference>
<dbReference type="Gene3D" id="3.30.1950.10">
    <property type="entry name" value="wza like domain"/>
    <property type="match status" value="1"/>
</dbReference>
<evidence type="ECO:0000256" key="2">
    <source>
        <dbReference type="SAM" id="SignalP"/>
    </source>
</evidence>
<evidence type="ECO:0000313" key="5">
    <source>
        <dbReference type="EMBL" id="TKB48198.1"/>
    </source>
</evidence>
<dbReference type="AlphaFoldDB" id="A0A4U1BBE7"/>
<organism evidence="5 6">
    <name type="scientific">Ferrimonas sediminicola</name>
    <dbReference type="NCBI Taxonomy" id="2569538"/>
    <lineage>
        <taxon>Bacteria</taxon>
        <taxon>Pseudomonadati</taxon>
        <taxon>Pseudomonadota</taxon>
        <taxon>Gammaproteobacteria</taxon>
        <taxon>Alteromonadales</taxon>
        <taxon>Ferrimonadaceae</taxon>
        <taxon>Ferrimonas</taxon>
    </lineage>
</organism>
<gene>
    <name evidence="5" type="ORF">FCL40_13810</name>
</gene>